<dbReference type="SMART" id="SM00382">
    <property type="entry name" value="AAA"/>
    <property type="match status" value="1"/>
</dbReference>
<dbReference type="SUPFAM" id="SSF52540">
    <property type="entry name" value="P-loop containing nucleoside triphosphate hydrolases"/>
    <property type="match status" value="1"/>
</dbReference>
<dbReference type="InterPro" id="IPR015860">
    <property type="entry name" value="ABC_transpr_TagH-like"/>
</dbReference>
<dbReference type="GO" id="GO:0016020">
    <property type="term" value="C:membrane"/>
    <property type="evidence" value="ECO:0007669"/>
    <property type="project" value="InterPro"/>
</dbReference>
<comment type="similarity">
    <text evidence="1">Belongs to the ABC transporter superfamily.</text>
</comment>
<evidence type="ECO:0000256" key="3">
    <source>
        <dbReference type="ARBA" id="ARBA00022741"/>
    </source>
</evidence>
<evidence type="ECO:0000313" key="6">
    <source>
        <dbReference type="EMBL" id="MBT1697747.1"/>
    </source>
</evidence>
<dbReference type="PANTHER" id="PTHR46743">
    <property type="entry name" value="TEICHOIC ACIDS EXPORT ATP-BINDING PROTEIN TAGH"/>
    <property type="match status" value="1"/>
</dbReference>
<evidence type="ECO:0000256" key="1">
    <source>
        <dbReference type="ARBA" id="ARBA00005417"/>
    </source>
</evidence>
<feature type="domain" description="ABC transporter" evidence="5">
    <location>
        <begin position="38"/>
        <end position="264"/>
    </location>
</feature>
<dbReference type="PANTHER" id="PTHR46743:SF2">
    <property type="entry name" value="TEICHOIC ACIDS EXPORT ATP-BINDING PROTEIN TAGH"/>
    <property type="match status" value="1"/>
</dbReference>
<proteinExistence type="inferred from homology"/>
<gene>
    <name evidence="6" type="ORF">KK083_12720</name>
</gene>
<evidence type="ECO:0000256" key="4">
    <source>
        <dbReference type="ARBA" id="ARBA00022840"/>
    </source>
</evidence>
<keyword evidence="3" id="KW-0547">Nucleotide-binding</keyword>
<organism evidence="6 7">
    <name type="scientific">Chryseosolibacter histidini</name>
    <dbReference type="NCBI Taxonomy" id="2782349"/>
    <lineage>
        <taxon>Bacteria</taxon>
        <taxon>Pseudomonadati</taxon>
        <taxon>Bacteroidota</taxon>
        <taxon>Cytophagia</taxon>
        <taxon>Cytophagales</taxon>
        <taxon>Chryseotaleaceae</taxon>
        <taxon>Chryseosolibacter</taxon>
    </lineage>
</organism>
<evidence type="ECO:0000256" key="2">
    <source>
        <dbReference type="ARBA" id="ARBA00022448"/>
    </source>
</evidence>
<protein>
    <submittedName>
        <fullName evidence="6">ABC transporter ATP-binding protein</fullName>
    </submittedName>
</protein>
<dbReference type="InterPro" id="IPR027417">
    <property type="entry name" value="P-loop_NTPase"/>
</dbReference>
<dbReference type="InterPro" id="IPR003439">
    <property type="entry name" value="ABC_transporter-like_ATP-bd"/>
</dbReference>
<comment type="caution">
    <text evidence="6">The sequence shown here is derived from an EMBL/GenBank/DDBJ whole genome shotgun (WGS) entry which is preliminary data.</text>
</comment>
<dbReference type="GO" id="GO:0140359">
    <property type="term" value="F:ABC-type transporter activity"/>
    <property type="evidence" value="ECO:0007669"/>
    <property type="project" value="InterPro"/>
</dbReference>
<dbReference type="InterPro" id="IPR029439">
    <property type="entry name" value="Wzt_C"/>
</dbReference>
<evidence type="ECO:0000313" key="7">
    <source>
        <dbReference type="Proteomes" id="UP001319200"/>
    </source>
</evidence>
<name>A0AAP2GPS0_9BACT</name>
<dbReference type="Pfam" id="PF00005">
    <property type="entry name" value="ABC_tran"/>
    <property type="match status" value="1"/>
</dbReference>
<keyword evidence="2" id="KW-0813">Transport</keyword>
<dbReference type="Gene3D" id="3.40.50.300">
    <property type="entry name" value="P-loop containing nucleotide triphosphate hydrolases"/>
    <property type="match status" value="1"/>
</dbReference>
<dbReference type="CDD" id="cd03220">
    <property type="entry name" value="ABC_KpsT_Wzt"/>
    <property type="match status" value="1"/>
</dbReference>
<dbReference type="Proteomes" id="UP001319200">
    <property type="component" value="Unassembled WGS sequence"/>
</dbReference>
<keyword evidence="7" id="KW-1185">Reference proteome</keyword>
<dbReference type="InterPro" id="IPR003593">
    <property type="entry name" value="AAA+_ATPase"/>
</dbReference>
<dbReference type="CDD" id="cd10147">
    <property type="entry name" value="Wzt_C-like"/>
    <property type="match status" value="1"/>
</dbReference>
<evidence type="ECO:0000259" key="5">
    <source>
        <dbReference type="PROSITE" id="PS50893"/>
    </source>
</evidence>
<reference evidence="6 7" key="1">
    <citation type="submission" date="2021-05" db="EMBL/GenBank/DDBJ databases">
        <title>A Polyphasic approach of four new species of the genus Ohtaekwangia: Ohtaekwangia histidinii sp. nov., Ohtaekwangia cretensis sp. nov., Ohtaekwangia indiensis sp. nov., Ohtaekwangia reichenbachii sp. nov. from diverse environment.</title>
        <authorList>
            <person name="Octaviana S."/>
        </authorList>
    </citation>
    <scope>NUCLEOTIDE SEQUENCE [LARGE SCALE GENOMIC DNA]</scope>
    <source>
        <strain evidence="6 7">PWU4</strain>
    </source>
</reference>
<dbReference type="AlphaFoldDB" id="A0AAP2GPS0"/>
<dbReference type="PROSITE" id="PS50893">
    <property type="entry name" value="ABC_TRANSPORTER_2"/>
    <property type="match status" value="1"/>
</dbReference>
<sequence>MAEPIIQVEALSKLYALGKVGTGSFRQDIKRWWLSSVLKKNDPFFSETGAADDSHIWALHDVSFDVKEGEVFGIIGSNGAGKSTLLKILSGIINPTRGIVRGRGRINSLLEIGTGFNDELSGRENIYLNGYFLGMQRREIKKKFDEIVAFSGVEQFIDTPVKRYSSGMYMRLAFAVAAHLEPDILIVDEVLAVGDADFQKKCLGKMQEVSSRQGRTILYVSHNMQSVISLCHRAMHLQKGKMIDIGTSLKVVNAYMSRHQQKRYRQSWDDINHSPGNNFIRVNFVELIPHLKNADDPVDIRTPITIRFKFWNLIEGQNICVGLHLFTQSRECIFDVSSTPQEFRKGLAEGQVDIPGNFLNDGSYYFSLIFVKDTSVELFYLEDCLSLEVEDYRENMNWFGKWSGHVRPKFPFRVRQLAHAKEAVPGS</sequence>
<accession>A0AAP2GPS0</accession>
<dbReference type="EMBL" id="JAHESF010000011">
    <property type="protein sequence ID" value="MBT1697747.1"/>
    <property type="molecule type" value="Genomic_DNA"/>
</dbReference>
<keyword evidence="4 6" id="KW-0067">ATP-binding</keyword>
<dbReference type="GO" id="GO:0016887">
    <property type="term" value="F:ATP hydrolysis activity"/>
    <property type="evidence" value="ECO:0007669"/>
    <property type="project" value="InterPro"/>
</dbReference>
<dbReference type="RefSeq" id="WP_254163620.1">
    <property type="nucleotide sequence ID" value="NZ_JAHESF010000011.1"/>
</dbReference>
<dbReference type="GO" id="GO:0005524">
    <property type="term" value="F:ATP binding"/>
    <property type="evidence" value="ECO:0007669"/>
    <property type="project" value="UniProtKB-KW"/>
</dbReference>
<dbReference type="InterPro" id="IPR050683">
    <property type="entry name" value="Bact_Polysacc_Export_ATP-bd"/>
</dbReference>